<dbReference type="SUPFAM" id="SSF52047">
    <property type="entry name" value="RNI-like"/>
    <property type="match status" value="1"/>
</dbReference>
<dbReference type="Gramene" id="AUR62017181-RA">
    <property type="protein sequence ID" value="AUR62017181-RA:cds"/>
    <property type="gene ID" value="AUR62017181"/>
</dbReference>
<dbReference type="AlphaFoldDB" id="A0A803LQF2"/>
<dbReference type="SUPFAM" id="SSF52058">
    <property type="entry name" value="L domain-like"/>
    <property type="match status" value="1"/>
</dbReference>
<feature type="domain" description="R13L1/DRL21-like LRR repeat region" evidence="1">
    <location>
        <begin position="10"/>
        <end position="135"/>
    </location>
</feature>
<dbReference type="KEGG" id="cqi:110702407"/>
<dbReference type="Pfam" id="PF25019">
    <property type="entry name" value="LRR_R13L1-DRL21"/>
    <property type="match status" value="1"/>
</dbReference>
<dbReference type="PANTHER" id="PTHR47186:SF13">
    <property type="entry name" value="DISEASE RESISTANCE PROTEIN RGA3"/>
    <property type="match status" value="1"/>
</dbReference>
<dbReference type="PANTHER" id="PTHR47186">
    <property type="entry name" value="LEUCINE-RICH REPEAT-CONTAINING PROTEIN 57"/>
    <property type="match status" value="1"/>
</dbReference>
<accession>A0A803LQF2</accession>
<evidence type="ECO:0000259" key="1">
    <source>
        <dbReference type="Pfam" id="PF25019"/>
    </source>
</evidence>
<sequence>MWVRDGGFQISELGYLPHVSGSLDIHGLEVIKSKQDAETARMSEKSRLDKLWLNWKSDDNWVKHAEVLDGLKPNHNLRFLKIERYGGEKFPSWIMRMDAVYSQIKIIKLINCRRCQKLPTLWNLPYLQGLEITNMDSLEHIGAEMLTEDASSSSNFPSLKKLQLCGLQNLREWGEPCSRVRSSRTFFPSLEELIMEDCPELTTTPTNFPSLTKLTVTNNTSGLPVLCILDNESSLACLKNLHIEKVVELTSLSHKLTEYCTSLQELKITNCSSLESLPNLSGLASLRCLDIYWSLKYPLEGLTCCKSLEELGVSIDPKFEFTLPDLTALTRLRVLDVQGMTKMICQLPDWIYSLPCLQELLIGHYLQLDQFPDISPLLKITSLKTLWLCGWTKQDADISLPEQLQHFKTLQVLHIGKFENLESLPDWIGNLSSLQYLAFAWCTKLKKLAATDAMKRLTRLSYLYVTECPLLEEAIKINGTEHHKISHIKVVTE</sequence>
<reference evidence="2" key="2">
    <citation type="submission" date="2021-03" db="UniProtKB">
        <authorList>
            <consortium name="EnsemblPlants"/>
        </authorList>
    </citation>
    <scope>IDENTIFICATION</scope>
</reference>
<protein>
    <recommendedName>
        <fullName evidence="1">R13L1/DRL21-like LRR repeat region domain-containing protein</fullName>
    </recommendedName>
</protein>
<proteinExistence type="predicted"/>
<dbReference type="EnsemblPlants" id="AUR62017181-RA">
    <property type="protein sequence ID" value="AUR62017181-RA:cds"/>
    <property type="gene ID" value="AUR62017181"/>
</dbReference>
<dbReference type="GeneID" id="110702407"/>
<evidence type="ECO:0000313" key="2">
    <source>
        <dbReference type="EnsemblPlants" id="AUR62017181-RA:cds"/>
    </source>
</evidence>
<name>A0A803LQF2_CHEQI</name>
<evidence type="ECO:0000313" key="3">
    <source>
        <dbReference type="Proteomes" id="UP000596660"/>
    </source>
</evidence>
<dbReference type="InterPro" id="IPR032675">
    <property type="entry name" value="LRR_dom_sf"/>
</dbReference>
<keyword evidence="3" id="KW-1185">Reference proteome</keyword>
<dbReference type="Gene3D" id="3.80.10.10">
    <property type="entry name" value="Ribonuclease Inhibitor"/>
    <property type="match status" value="2"/>
</dbReference>
<dbReference type="OrthoDB" id="2973320at2759"/>
<gene>
    <name evidence="2" type="primary">LOC110702407</name>
</gene>
<reference evidence="2" key="1">
    <citation type="journal article" date="2017" name="Nature">
        <title>The genome of Chenopodium quinoa.</title>
        <authorList>
            <person name="Jarvis D.E."/>
            <person name="Ho Y.S."/>
            <person name="Lightfoot D.J."/>
            <person name="Schmoeckel S.M."/>
            <person name="Li B."/>
            <person name="Borm T.J.A."/>
            <person name="Ohyanagi H."/>
            <person name="Mineta K."/>
            <person name="Michell C.T."/>
            <person name="Saber N."/>
            <person name="Kharbatia N.M."/>
            <person name="Rupper R.R."/>
            <person name="Sharp A.R."/>
            <person name="Dally N."/>
            <person name="Boughton B.A."/>
            <person name="Woo Y.H."/>
            <person name="Gao G."/>
            <person name="Schijlen E.G.W.M."/>
            <person name="Guo X."/>
            <person name="Momin A.A."/>
            <person name="Negrao S."/>
            <person name="Al-Babili S."/>
            <person name="Gehring C."/>
            <person name="Roessner U."/>
            <person name="Jung C."/>
            <person name="Murphy K."/>
            <person name="Arold S.T."/>
            <person name="Gojobori T."/>
            <person name="van der Linden C.G."/>
            <person name="van Loo E.N."/>
            <person name="Jellen E.N."/>
            <person name="Maughan P.J."/>
            <person name="Tester M."/>
        </authorList>
    </citation>
    <scope>NUCLEOTIDE SEQUENCE [LARGE SCALE GENOMIC DNA]</scope>
    <source>
        <strain evidence="2">cv. PI 614886</strain>
    </source>
</reference>
<dbReference type="Proteomes" id="UP000596660">
    <property type="component" value="Unplaced"/>
</dbReference>
<dbReference type="InterPro" id="IPR056789">
    <property type="entry name" value="LRR_R13L1-DRL21"/>
</dbReference>
<organism evidence="2 3">
    <name type="scientific">Chenopodium quinoa</name>
    <name type="common">Quinoa</name>
    <dbReference type="NCBI Taxonomy" id="63459"/>
    <lineage>
        <taxon>Eukaryota</taxon>
        <taxon>Viridiplantae</taxon>
        <taxon>Streptophyta</taxon>
        <taxon>Embryophyta</taxon>
        <taxon>Tracheophyta</taxon>
        <taxon>Spermatophyta</taxon>
        <taxon>Magnoliopsida</taxon>
        <taxon>eudicotyledons</taxon>
        <taxon>Gunneridae</taxon>
        <taxon>Pentapetalae</taxon>
        <taxon>Caryophyllales</taxon>
        <taxon>Chenopodiaceae</taxon>
        <taxon>Chenopodioideae</taxon>
        <taxon>Atripliceae</taxon>
        <taxon>Chenopodium</taxon>
    </lineage>
</organism>
<dbReference type="RefSeq" id="XP_021735798.1">
    <property type="nucleotide sequence ID" value="XM_021880106.1"/>
</dbReference>
<dbReference type="OMA" id="RISNCRA"/>